<feature type="binding site" evidence="9">
    <location>
        <begin position="205"/>
        <end position="207"/>
    </location>
    <ligand>
        <name>ATP</name>
        <dbReference type="ChEBI" id="CHEBI:30616"/>
    </ligand>
</feature>
<dbReference type="EMBL" id="NOWF01000008">
    <property type="protein sequence ID" value="OYD06909.1"/>
    <property type="molecule type" value="Genomic_DNA"/>
</dbReference>
<dbReference type="Pfam" id="PF13500">
    <property type="entry name" value="AAA_26"/>
    <property type="match status" value="1"/>
</dbReference>
<feature type="binding site" evidence="9">
    <location>
        <position position="19"/>
    </location>
    <ligand>
        <name>Mg(2+)</name>
        <dbReference type="ChEBI" id="CHEBI:18420"/>
    </ligand>
</feature>
<evidence type="ECO:0000256" key="7">
    <source>
        <dbReference type="ARBA" id="ARBA00022842"/>
    </source>
</evidence>
<dbReference type="GO" id="GO:0005829">
    <property type="term" value="C:cytosol"/>
    <property type="evidence" value="ECO:0007669"/>
    <property type="project" value="TreeGrafter"/>
</dbReference>
<dbReference type="HAMAP" id="MF_00336">
    <property type="entry name" value="BioD"/>
    <property type="match status" value="1"/>
</dbReference>
<feature type="binding site" evidence="9">
    <location>
        <begin position="15"/>
        <end position="20"/>
    </location>
    <ligand>
        <name>ATP</name>
        <dbReference type="ChEBI" id="CHEBI:30616"/>
    </ligand>
</feature>
<comment type="function">
    <text evidence="9">Catalyzes a mechanistically unusual reaction, the ATP-dependent insertion of CO2 between the N7 and N8 nitrogen atoms of 7,8-diaminopelargonic acid (DAPA, also called 7,8-diammoniononanoate) to form a ureido ring.</text>
</comment>
<evidence type="ECO:0000256" key="2">
    <source>
        <dbReference type="ARBA" id="ARBA00022598"/>
    </source>
</evidence>
<evidence type="ECO:0000313" key="10">
    <source>
        <dbReference type="EMBL" id="OYD06909.1"/>
    </source>
</evidence>
<dbReference type="EC" id="6.3.3.3" evidence="9"/>
<comment type="caution">
    <text evidence="10">The sequence shown here is derived from an EMBL/GenBank/DDBJ whole genome shotgun (WGS) entry which is preliminary data.</text>
</comment>
<evidence type="ECO:0000256" key="6">
    <source>
        <dbReference type="ARBA" id="ARBA00022840"/>
    </source>
</evidence>
<comment type="subunit">
    <text evidence="9">Homodimer.</text>
</comment>
<dbReference type="Proteomes" id="UP000215459">
    <property type="component" value="Unassembled WGS sequence"/>
</dbReference>
<feature type="binding site" evidence="9">
    <location>
        <begin position="114"/>
        <end position="117"/>
    </location>
    <ligand>
        <name>ATP</name>
        <dbReference type="ChEBI" id="CHEBI:30616"/>
    </ligand>
</feature>
<dbReference type="InterPro" id="IPR004472">
    <property type="entry name" value="DTB_synth_BioD"/>
</dbReference>
<keyword evidence="7 9" id="KW-0460">Magnesium</keyword>
<feature type="active site" evidence="9">
    <location>
        <position position="40"/>
    </location>
</feature>
<evidence type="ECO:0000256" key="1">
    <source>
        <dbReference type="ARBA" id="ARBA00022490"/>
    </source>
</evidence>
<keyword evidence="6 9" id="KW-0067">ATP-binding</keyword>
<dbReference type="PIRSF" id="PIRSF006755">
    <property type="entry name" value="DTB_synth"/>
    <property type="match status" value="1"/>
</dbReference>
<keyword evidence="2 9" id="KW-0436">Ligase</keyword>
<gene>
    <name evidence="9 10" type="primary">bioD</name>
    <name evidence="10" type="ORF">CHM34_13285</name>
</gene>
<name>A0A235B4M2_9BACL</name>
<dbReference type="CDD" id="cd03109">
    <property type="entry name" value="DTBS"/>
    <property type="match status" value="1"/>
</dbReference>
<dbReference type="GO" id="GO:0005524">
    <property type="term" value="F:ATP binding"/>
    <property type="evidence" value="ECO:0007669"/>
    <property type="project" value="UniProtKB-UniRule"/>
</dbReference>
<dbReference type="NCBIfam" id="TIGR00347">
    <property type="entry name" value="bioD"/>
    <property type="match status" value="1"/>
</dbReference>
<dbReference type="GO" id="GO:0009102">
    <property type="term" value="P:biotin biosynthetic process"/>
    <property type="evidence" value="ECO:0007669"/>
    <property type="project" value="UniProtKB-UniRule"/>
</dbReference>
<evidence type="ECO:0000256" key="9">
    <source>
        <dbReference type="HAMAP-Rule" id="MF_00336"/>
    </source>
</evidence>
<dbReference type="GO" id="GO:0000287">
    <property type="term" value="F:magnesium ion binding"/>
    <property type="evidence" value="ECO:0007669"/>
    <property type="project" value="UniProtKB-UniRule"/>
</dbReference>
<comment type="similarity">
    <text evidence="9">Belongs to the dethiobiotin synthetase family.</text>
</comment>
<dbReference type="SUPFAM" id="SSF52540">
    <property type="entry name" value="P-loop containing nucleoside triphosphate hydrolases"/>
    <property type="match status" value="1"/>
</dbReference>
<comment type="catalytic activity">
    <reaction evidence="9">
        <text>(7R,8S)-7,8-diammoniononanoate + CO2 + ATP = (4R,5S)-dethiobiotin + ADP + phosphate + 3 H(+)</text>
        <dbReference type="Rhea" id="RHEA:15805"/>
        <dbReference type="ChEBI" id="CHEBI:15378"/>
        <dbReference type="ChEBI" id="CHEBI:16526"/>
        <dbReference type="ChEBI" id="CHEBI:30616"/>
        <dbReference type="ChEBI" id="CHEBI:43474"/>
        <dbReference type="ChEBI" id="CHEBI:149469"/>
        <dbReference type="ChEBI" id="CHEBI:149473"/>
        <dbReference type="ChEBI" id="CHEBI:456216"/>
        <dbReference type="EC" id="6.3.3.3"/>
    </reaction>
</comment>
<proteinExistence type="inferred from homology"/>
<dbReference type="UniPathway" id="UPA00078">
    <property type="reaction ID" value="UER00161"/>
</dbReference>
<feature type="binding site" evidence="9">
    <location>
        <position position="44"/>
    </location>
    <ligand>
        <name>substrate</name>
    </ligand>
</feature>
<evidence type="ECO:0000256" key="5">
    <source>
        <dbReference type="ARBA" id="ARBA00022756"/>
    </source>
</evidence>
<evidence type="ECO:0000256" key="4">
    <source>
        <dbReference type="ARBA" id="ARBA00022741"/>
    </source>
</evidence>
<dbReference type="GO" id="GO:0004141">
    <property type="term" value="F:dethiobiotin synthase activity"/>
    <property type="evidence" value="ECO:0007669"/>
    <property type="project" value="UniProtKB-UniRule"/>
</dbReference>
<dbReference type="OrthoDB" id="9802097at2"/>
<keyword evidence="5 9" id="KW-0093">Biotin biosynthesis</keyword>
<comment type="catalytic activity">
    <reaction evidence="8">
        <text>(7R,8S)-8-amino-7-(carboxyamino)nonanoate + ATP = (4R,5S)-dethiobiotin + ADP + phosphate + H(+)</text>
        <dbReference type="Rhea" id="RHEA:63684"/>
        <dbReference type="ChEBI" id="CHEBI:15378"/>
        <dbReference type="ChEBI" id="CHEBI:30616"/>
        <dbReference type="ChEBI" id="CHEBI:43474"/>
        <dbReference type="ChEBI" id="CHEBI:149470"/>
        <dbReference type="ChEBI" id="CHEBI:149473"/>
        <dbReference type="ChEBI" id="CHEBI:456216"/>
    </reaction>
</comment>
<dbReference type="AlphaFoldDB" id="A0A235B4M2"/>
<keyword evidence="3 9" id="KW-0479">Metal-binding</keyword>
<organism evidence="10 11">
    <name type="scientific">Paludifilum halophilum</name>
    <dbReference type="NCBI Taxonomy" id="1642702"/>
    <lineage>
        <taxon>Bacteria</taxon>
        <taxon>Bacillati</taxon>
        <taxon>Bacillota</taxon>
        <taxon>Bacilli</taxon>
        <taxon>Bacillales</taxon>
        <taxon>Thermoactinomycetaceae</taxon>
        <taxon>Paludifilum</taxon>
    </lineage>
</organism>
<dbReference type="Gene3D" id="3.40.50.300">
    <property type="entry name" value="P-loop containing nucleotide triphosphate hydrolases"/>
    <property type="match status" value="1"/>
</dbReference>
<sequence>MKRRRGLFVTATDTEVGKTVVTAGLAALFQSCGQRVQVVKPVQSGHSAEDPEGDAMRLKQWARLAEPVNRIVFRAFQQPVSPWMAARMEGETFDAKKLAEEIGEIPEDRIVLVEGAGGLMTPLGEGFTIADFARLIGFPLLIVARPNLGTVNHTVLTAMAARRYGLELAGVVLNGYRPDEEDPSLQHNPELIRSFGGVDILGRLPWIREISADTLQKTMEEHIDRRRLLEAVGAEIG</sequence>
<protein>
    <recommendedName>
        <fullName evidence="9">ATP-dependent dethiobiotin synthetase BioD</fullName>
        <ecNumber evidence="9">6.3.3.3</ecNumber>
    </recommendedName>
    <alternativeName>
        <fullName evidence="9">DTB synthetase</fullName>
        <shortName evidence="9">DTBS</shortName>
    </alternativeName>
    <alternativeName>
        <fullName evidence="9">Dethiobiotin synthase</fullName>
    </alternativeName>
</protein>
<comment type="cofactor">
    <cofactor evidence="9">
        <name>Mg(2+)</name>
        <dbReference type="ChEBI" id="CHEBI:18420"/>
    </cofactor>
</comment>
<keyword evidence="4 9" id="KW-0547">Nucleotide-binding</keyword>
<comment type="caution">
    <text evidence="9">Lacks conserved residue(s) required for the propagation of feature annotation.</text>
</comment>
<comment type="pathway">
    <text evidence="9">Cofactor biosynthesis; biotin biosynthesis; biotin from 7,8-diaminononanoate: step 1/2.</text>
</comment>
<feature type="binding site" evidence="9">
    <location>
        <position position="54"/>
    </location>
    <ligand>
        <name>ATP</name>
        <dbReference type="ChEBI" id="CHEBI:30616"/>
    </ligand>
</feature>
<reference evidence="10 11" key="1">
    <citation type="submission" date="2017-07" db="EMBL/GenBank/DDBJ databases">
        <title>The genome sequence of Paludifilum halophilum highlights mechanisms for microbial adaptation to high salt environemnts.</title>
        <authorList>
            <person name="Belbahri L."/>
        </authorList>
    </citation>
    <scope>NUCLEOTIDE SEQUENCE [LARGE SCALE GENOMIC DNA]</scope>
    <source>
        <strain evidence="10 11">DSM 102817</strain>
    </source>
</reference>
<dbReference type="PANTHER" id="PTHR43210:SF2">
    <property type="entry name" value="ATP-DEPENDENT DETHIOBIOTIN SYNTHETASE BIOD 2"/>
    <property type="match status" value="1"/>
</dbReference>
<evidence type="ECO:0000313" key="11">
    <source>
        <dbReference type="Proteomes" id="UP000215459"/>
    </source>
</evidence>
<keyword evidence="1 9" id="KW-0963">Cytoplasm</keyword>
<dbReference type="InterPro" id="IPR027417">
    <property type="entry name" value="P-loop_NTPase"/>
</dbReference>
<evidence type="ECO:0000256" key="3">
    <source>
        <dbReference type="ARBA" id="ARBA00022723"/>
    </source>
</evidence>
<dbReference type="PROSITE" id="PS51257">
    <property type="entry name" value="PROKAR_LIPOPROTEIN"/>
    <property type="match status" value="1"/>
</dbReference>
<keyword evidence="11" id="KW-1185">Reference proteome</keyword>
<dbReference type="PANTHER" id="PTHR43210">
    <property type="entry name" value="DETHIOBIOTIN SYNTHETASE"/>
    <property type="match status" value="1"/>
</dbReference>
<feature type="binding site" evidence="9">
    <location>
        <position position="54"/>
    </location>
    <ligand>
        <name>Mg(2+)</name>
        <dbReference type="ChEBI" id="CHEBI:18420"/>
    </ligand>
</feature>
<dbReference type="RefSeq" id="WP_094265108.1">
    <property type="nucleotide sequence ID" value="NZ_NOWF01000008.1"/>
</dbReference>
<evidence type="ECO:0000256" key="8">
    <source>
        <dbReference type="ARBA" id="ARBA00047386"/>
    </source>
</evidence>
<comment type="subcellular location">
    <subcellularLocation>
        <location evidence="9">Cytoplasm</location>
    </subcellularLocation>
</comment>
<feature type="binding site" evidence="9">
    <location>
        <position position="114"/>
    </location>
    <ligand>
        <name>Mg(2+)</name>
        <dbReference type="ChEBI" id="CHEBI:18420"/>
    </ligand>
</feature>
<accession>A0A235B4M2</accession>